<keyword evidence="2" id="KW-0479">Metal-binding</keyword>
<dbReference type="PANTHER" id="PTHR46151:SF18">
    <property type="entry name" value="NEP1-INTERACTING PROTEIN-LIKE 2"/>
    <property type="match status" value="1"/>
</dbReference>
<organism evidence="10 11">
    <name type="scientific">[Myrmecia] bisecta</name>
    <dbReference type="NCBI Taxonomy" id="41462"/>
    <lineage>
        <taxon>Eukaryota</taxon>
        <taxon>Viridiplantae</taxon>
        <taxon>Chlorophyta</taxon>
        <taxon>core chlorophytes</taxon>
        <taxon>Trebouxiophyceae</taxon>
        <taxon>Trebouxiales</taxon>
        <taxon>Trebouxiaceae</taxon>
        <taxon>Myrmecia</taxon>
    </lineage>
</organism>
<gene>
    <name evidence="10" type="ORF">WJX72_011923</name>
</gene>
<accession>A0AAW1PEZ1</accession>
<dbReference type="SUPFAM" id="SSF57850">
    <property type="entry name" value="RING/U-box"/>
    <property type="match status" value="1"/>
</dbReference>
<dbReference type="PROSITE" id="PS50089">
    <property type="entry name" value="ZF_RING_2"/>
    <property type="match status" value="1"/>
</dbReference>
<keyword evidence="3 6" id="KW-0863">Zinc-finger</keyword>
<dbReference type="InterPro" id="IPR013083">
    <property type="entry name" value="Znf_RING/FYVE/PHD"/>
</dbReference>
<evidence type="ECO:0000256" key="2">
    <source>
        <dbReference type="ARBA" id="ARBA00022723"/>
    </source>
</evidence>
<dbReference type="AlphaFoldDB" id="A0AAW1PEZ1"/>
<dbReference type="InterPro" id="IPR001841">
    <property type="entry name" value="Znf_RING"/>
</dbReference>
<keyword evidence="11" id="KW-1185">Reference proteome</keyword>
<evidence type="ECO:0000256" key="4">
    <source>
        <dbReference type="ARBA" id="ARBA00022833"/>
    </source>
</evidence>
<feature type="domain" description="RING-type" evidence="9">
    <location>
        <begin position="221"/>
        <end position="263"/>
    </location>
</feature>
<protein>
    <recommendedName>
        <fullName evidence="9">RING-type domain-containing protein</fullName>
    </recommendedName>
</protein>
<evidence type="ECO:0000256" key="7">
    <source>
        <dbReference type="SAM" id="MobiDB-lite"/>
    </source>
</evidence>
<evidence type="ECO:0000313" key="10">
    <source>
        <dbReference type="EMBL" id="KAK9807046.1"/>
    </source>
</evidence>
<evidence type="ECO:0000256" key="3">
    <source>
        <dbReference type="ARBA" id="ARBA00022771"/>
    </source>
</evidence>
<evidence type="ECO:0000259" key="9">
    <source>
        <dbReference type="PROSITE" id="PS50089"/>
    </source>
</evidence>
<feature type="region of interest" description="Disordered" evidence="7">
    <location>
        <begin position="74"/>
        <end position="100"/>
    </location>
</feature>
<comment type="subcellular location">
    <subcellularLocation>
        <location evidence="1">Membrane</location>
    </subcellularLocation>
</comment>
<reference evidence="10 11" key="1">
    <citation type="journal article" date="2024" name="Nat. Commun.">
        <title>Phylogenomics reveals the evolutionary origins of lichenization in chlorophyte algae.</title>
        <authorList>
            <person name="Puginier C."/>
            <person name="Libourel C."/>
            <person name="Otte J."/>
            <person name="Skaloud P."/>
            <person name="Haon M."/>
            <person name="Grisel S."/>
            <person name="Petersen M."/>
            <person name="Berrin J.G."/>
            <person name="Delaux P.M."/>
            <person name="Dal Grande F."/>
            <person name="Keller J."/>
        </authorList>
    </citation>
    <scope>NUCLEOTIDE SEQUENCE [LARGE SCALE GENOMIC DNA]</scope>
    <source>
        <strain evidence="10 11">SAG 2043</strain>
    </source>
</reference>
<comment type="caution">
    <text evidence="10">The sequence shown here is derived from an EMBL/GenBank/DDBJ whole genome shotgun (WGS) entry which is preliminary data.</text>
</comment>
<keyword evidence="8" id="KW-1133">Transmembrane helix</keyword>
<keyword evidence="8" id="KW-0812">Transmembrane</keyword>
<evidence type="ECO:0000256" key="6">
    <source>
        <dbReference type="PROSITE-ProRule" id="PRU00175"/>
    </source>
</evidence>
<evidence type="ECO:0000256" key="1">
    <source>
        <dbReference type="ARBA" id="ARBA00004370"/>
    </source>
</evidence>
<dbReference type="Proteomes" id="UP001489004">
    <property type="component" value="Unassembled WGS sequence"/>
</dbReference>
<evidence type="ECO:0000256" key="8">
    <source>
        <dbReference type="SAM" id="Phobius"/>
    </source>
</evidence>
<keyword evidence="5 8" id="KW-0472">Membrane</keyword>
<dbReference type="Gene3D" id="3.30.40.10">
    <property type="entry name" value="Zinc/RING finger domain, C3HC4 (zinc finger)"/>
    <property type="match status" value="1"/>
</dbReference>
<dbReference type="GO" id="GO:0008270">
    <property type="term" value="F:zinc ion binding"/>
    <property type="evidence" value="ECO:0007669"/>
    <property type="project" value="UniProtKB-KW"/>
</dbReference>
<evidence type="ECO:0000313" key="11">
    <source>
        <dbReference type="Proteomes" id="UP001489004"/>
    </source>
</evidence>
<feature type="transmembrane region" description="Helical" evidence="8">
    <location>
        <begin position="20"/>
        <end position="41"/>
    </location>
</feature>
<dbReference type="EMBL" id="JALJOR010000013">
    <property type="protein sequence ID" value="KAK9807046.1"/>
    <property type="molecule type" value="Genomic_DNA"/>
</dbReference>
<evidence type="ECO:0000256" key="5">
    <source>
        <dbReference type="ARBA" id="ARBA00023136"/>
    </source>
</evidence>
<dbReference type="SMART" id="SM00184">
    <property type="entry name" value="RING"/>
    <property type="match status" value="1"/>
</dbReference>
<sequence length="267" mass="28739">MTGLWGDGSKSFVEGALSHAFSVLGIAGGALSGALAGAVAVSSVRGVSLRYGAGVGAATGAVLSIQALRVSRQYWSRQQPPRHSRRSSAEGRGPRRAPPLPAATAIGALREQADLLELQRHLELALLDGQLGEPQRLALVNVLIQLRRSYSLYAGTIPDLMHHAELDAIIDGMSYEELYEYFGGPNTAHGLAKERLASLPWYRVSAQEACKRCGSLREASCAVCLEAYAARDKVRSLPACRHVFHKACVDRWLKQHATCPVCRTQVA</sequence>
<keyword evidence="4" id="KW-0862">Zinc</keyword>
<dbReference type="PANTHER" id="PTHR46151">
    <property type="entry name" value="NEP1-INTERACTING PROTEIN-LIKE 2"/>
    <property type="match status" value="1"/>
</dbReference>
<dbReference type="Pfam" id="PF13639">
    <property type="entry name" value="zf-RING_2"/>
    <property type="match status" value="1"/>
</dbReference>
<dbReference type="CDD" id="cd16454">
    <property type="entry name" value="RING-H2_PA-TM-RING"/>
    <property type="match status" value="1"/>
</dbReference>
<proteinExistence type="predicted"/>
<name>A0AAW1PEZ1_9CHLO</name>
<dbReference type="GO" id="GO:0016020">
    <property type="term" value="C:membrane"/>
    <property type="evidence" value="ECO:0007669"/>
    <property type="project" value="UniProtKB-SubCell"/>
</dbReference>